<sequence>MLNEDELPDAVLLLFANKQDSPCTMDTAEITDKLGLHSLSQRHCGRWDLLDQSVSHLHLREKIVKRLRSTRVGPKN</sequence>
<proteinExistence type="inferred from homology"/>
<comment type="similarity">
    <text evidence="1">Belongs to the small GTPase superfamily. Arf family.</text>
</comment>
<dbReference type="InterPro" id="IPR024156">
    <property type="entry name" value="Small_GTPase_ARF"/>
</dbReference>
<reference evidence="7 8" key="1">
    <citation type="submission" date="2022-12" db="EMBL/GenBank/DDBJ databases">
        <title>Chromosome-scale assembly of the Ensete ventricosum genome.</title>
        <authorList>
            <person name="Dussert Y."/>
            <person name="Stocks J."/>
            <person name="Wendawek A."/>
            <person name="Woldeyes F."/>
            <person name="Nichols R.A."/>
            <person name="Borrell J.S."/>
        </authorList>
    </citation>
    <scope>NUCLEOTIDE SEQUENCE [LARGE SCALE GENOMIC DNA]</scope>
    <source>
        <strain evidence="8">cv. Maze</strain>
        <tissue evidence="7">Seeds</tissue>
    </source>
</reference>
<evidence type="ECO:0000256" key="5">
    <source>
        <dbReference type="ARBA" id="ARBA00023134"/>
    </source>
</evidence>
<feature type="binding site" evidence="6">
    <location>
        <begin position="17"/>
        <end position="20"/>
    </location>
    <ligand>
        <name>GTP</name>
        <dbReference type="ChEBI" id="CHEBI:37565"/>
    </ligand>
</feature>
<dbReference type="GO" id="GO:0005525">
    <property type="term" value="F:GTP binding"/>
    <property type="evidence" value="ECO:0007669"/>
    <property type="project" value="UniProtKB-KW"/>
</dbReference>
<evidence type="ECO:0000313" key="8">
    <source>
        <dbReference type="Proteomes" id="UP001222027"/>
    </source>
</evidence>
<dbReference type="InterPro" id="IPR006689">
    <property type="entry name" value="Small_GTPase_ARF/SAR"/>
</dbReference>
<keyword evidence="4" id="KW-0813">Transport</keyword>
<keyword evidence="8" id="KW-1185">Reference proteome</keyword>
<evidence type="ECO:0008006" key="9">
    <source>
        <dbReference type="Google" id="ProtNLM"/>
    </source>
</evidence>
<keyword evidence="2" id="KW-0519">Myristate</keyword>
<keyword evidence="4" id="KW-0931">ER-Golgi transport</keyword>
<evidence type="ECO:0000256" key="4">
    <source>
        <dbReference type="ARBA" id="ARBA00022892"/>
    </source>
</evidence>
<keyword evidence="2" id="KW-0449">Lipoprotein</keyword>
<dbReference type="Gene3D" id="3.40.50.300">
    <property type="entry name" value="P-loop containing nucleotide triphosphate hydrolases"/>
    <property type="match status" value="1"/>
</dbReference>
<gene>
    <name evidence="7" type="ORF">OPV22_034072</name>
</gene>
<keyword evidence="3 6" id="KW-0547">Nucleotide-binding</keyword>
<dbReference type="Proteomes" id="UP001222027">
    <property type="component" value="Unassembled WGS sequence"/>
</dbReference>
<dbReference type="EMBL" id="JAQQAF010000009">
    <property type="protein sequence ID" value="KAJ8461146.1"/>
    <property type="molecule type" value="Genomic_DNA"/>
</dbReference>
<organism evidence="7 8">
    <name type="scientific">Ensete ventricosum</name>
    <name type="common">Abyssinian banana</name>
    <name type="synonym">Musa ensete</name>
    <dbReference type="NCBI Taxonomy" id="4639"/>
    <lineage>
        <taxon>Eukaryota</taxon>
        <taxon>Viridiplantae</taxon>
        <taxon>Streptophyta</taxon>
        <taxon>Embryophyta</taxon>
        <taxon>Tracheophyta</taxon>
        <taxon>Spermatophyta</taxon>
        <taxon>Magnoliopsida</taxon>
        <taxon>Liliopsida</taxon>
        <taxon>Zingiberales</taxon>
        <taxon>Musaceae</taxon>
        <taxon>Ensete</taxon>
    </lineage>
</organism>
<evidence type="ECO:0000256" key="3">
    <source>
        <dbReference type="ARBA" id="ARBA00022741"/>
    </source>
</evidence>
<evidence type="ECO:0000256" key="2">
    <source>
        <dbReference type="ARBA" id="ARBA00022707"/>
    </source>
</evidence>
<evidence type="ECO:0000256" key="6">
    <source>
        <dbReference type="PIRSR" id="PIRSR606689-1"/>
    </source>
</evidence>
<dbReference type="GO" id="GO:0003924">
    <property type="term" value="F:GTPase activity"/>
    <property type="evidence" value="ECO:0007669"/>
    <property type="project" value="InterPro"/>
</dbReference>
<dbReference type="GO" id="GO:0016192">
    <property type="term" value="P:vesicle-mediated transport"/>
    <property type="evidence" value="ECO:0007669"/>
    <property type="project" value="UniProtKB-KW"/>
</dbReference>
<comment type="caution">
    <text evidence="7">The sequence shown here is derived from an EMBL/GenBank/DDBJ whole genome shotgun (WGS) entry which is preliminary data.</text>
</comment>
<dbReference type="InterPro" id="IPR027417">
    <property type="entry name" value="P-loop_NTPase"/>
</dbReference>
<name>A0AAV8PRE3_ENSVE</name>
<evidence type="ECO:0000313" key="7">
    <source>
        <dbReference type="EMBL" id="KAJ8461146.1"/>
    </source>
</evidence>
<protein>
    <recommendedName>
        <fullName evidence="9">ADP-ribosylation factor</fullName>
    </recommendedName>
</protein>
<evidence type="ECO:0000256" key="1">
    <source>
        <dbReference type="ARBA" id="ARBA00010290"/>
    </source>
</evidence>
<dbReference type="PANTHER" id="PTHR11711">
    <property type="entry name" value="ADP RIBOSYLATION FACTOR-RELATED"/>
    <property type="match status" value="1"/>
</dbReference>
<dbReference type="Pfam" id="PF00025">
    <property type="entry name" value="Arf"/>
    <property type="match status" value="1"/>
</dbReference>
<dbReference type="AlphaFoldDB" id="A0AAV8PRE3"/>
<keyword evidence="5 6" id="KW-0342">GTP-binding</keyword>
<accession>A0AAV8PRE3</accession>